<keyword evidence="2" id="KW-0472">Membrane</keyword>
<keyword evidence="4" id="KW-1185">Reference proteome</keyword>
<dbReference type="SUPFAM" id="SSF103491">
    <property type="entry name" value="Preprotein translocase SecY subunit"/>
    <property type="match status" value="1"/>
</dbReference>
<name>A0A9N9BZG2_9GLOM</name>
<dbReference type="GO" id="GO:0016020">
    <property type="term" value="C:membrane"/>
    <property type="evidence" value="ECO:0007669"/>
    <property type="project" value="InterPro"/>
</dbReference>
<dbReference type="AlphaFoldDB" id="A0A9N9BZG2"/>
<dbReference type="Pfam" id="PF00344">
    <property type="entry name" value="SecY"/>
    <property type="match status" value="1"/>
</dbReference>
<accession>A0A9N9BZG2</accession>
<keyword evidence="2" id="KW-0812">Transmembrane</keyword>
<comment type="similarity">
    <text evidence="1">Belongs to the SecY/SEC61-alpha family.</text>
</comment>
<sequence length="91" mass="10134">MQLLAGANLIEVDFSLKKDRVLFSEAQKLFAMIFAFGQATMSVMTSLISMLLNELLQKEYDLSFGISLFIATNICESIVWKTFSPTTVNAS</sequence>
<comment type="caution">
    <text evidence="3">The sequence shown here is derived from an EMBL/GenBank/DDBJ whole genome shotgun (WGS) entry which is preliminary data.</text>
</comment>
<dbReference type="GO" id="GO:0015031">
    <property type="term" value="P:protein transport"/>
    <property type="evidence" value="ECO:0007669"/>
    <property type="project" value="InterPro"/>
</dbReference>
<dbReference type="Gene3D" id="1.10.3370.10">
    <property type="entry name" value="SecY subunit domain"/>
    <property type="match status" value="1"/>
</dbReference>
<dbReference type="OrthoDB" id="3010309at2759"/>
<protein>
    <submittedName>
        <fullName evidence="3">12114_t:CDS:1</fullName>
    </submittedName>
</protein>
<evidence type="ECO:0000313" key="3">
    <source>
        <dbReference type="EMBL" id="CAG8585240.1"/>
    </source>
</evidence>
<keyword evidence="2" id="KW-1133">Transmembrane helix</keyword>
<organism evidence="3 4">
    <name type="scientific">Acaulospora morrowiae</name>
    <dbReference type="NCBI Taxonomy" id="94023"/>
    <lineage>
        <taxon>Eukaryota</taxon>
        <taxon>Fungi</taxon>
        <taxon>Fungi incertae sedis</taxon>
        <taxon>Mucoromycota</taxon>
        <taxon>Glomeromycotina</taxon>
        <taxon>Glomeromycetes</taxon>
        <taxon>Diversisporales</taxon>
        <taxon>Acaulosporaceae</taxon>
        <taxon>Acaulospora</taxon>
    </lineage>
</organism>
<dbReference type="EMBL" id="CAJVPV010005120">
    <property type="protein sequence ID" value="CAG8585240.1"/>
    <property type="molecule type" value="Genomic_DNA"/>
</dbReference>
<dbReference type="Proteomes" id="UP000789342">
    <property type="component" value="Unassembled WGS sequence"/>
</dbReference>
<gene>
    <name evidence="3" type="ORF">AMORRO_LOCUS7095</name>
</gene>
<dbReference type="InterPro" id="IPR002208">
    <property type="entry name" value="SecY/SEC61-alpha"/>
</dbReference>
<feature type="transmembrane region" description="Helical" evidence="2">
    <location>
        <begin position="29"/>
        <end position="52"/>
    </location>
</feature>
<evidence type="ECO:0000256" key="2">
    <source>
        <dbReference type="SAM" id="Phobius"/>
    </source>
</evidence>
<evidence type="ECO:0000313" key="4">
    <source>
        <dbReference type="Proteomes" id="UP000789342"/>
    </source>
</evidence>
<proteinExistence type="inferred from homology"/>
<dbReference type="InterPro" id="IPR023201">
    <property type="entry name" value="SecY_dom_sf"/>
</dbReference>
<dbReference type="PANTHER" id="PTHR10906">
    <property type="entry name" value="SECY/SEC61-ALPHA FAMILY MEMBER"/>
    <property type="match status" value="1"/>
</dbReference>
<reference evidence="3" key="1">
    <citation type="submission" date="2021-06" db="EMBL/GenBank/DDBJ databases">
        <authorList>
            <person name="Kallberg Y."/>
            <person name="Tangrot J."/>
            <person name="Rosling A."/>
        </authorList>
    </citation>
    <scope>NUCLEOTIDE SEQUENCE</scope>
    <source>
        <strain evidence="3">CL551</strain>
    </source>
</reference>
<evidence type="ECO:0000256" key="1">
    <source>
        <dbReference type="RuleBase" id="RU004349"/>
    </source>
</evidence>